<name>D8PMD8_SCHCM</name>
<keyword evidence="2" id="KW-1185">Reference proteome</keyword>
<dbReference type="GeneID" id="9589035"/>
<dbReference type="HOGENOM" id="CLU_078588_0_0_1"/>
<dbReference type="AlphaFoldDB" id="D8PMD8"/>
<dbReference type="EMBL" id="GL377302">
    <property type="protein sequence ID" value="EFJ03480.1"/>
    <property type="molecule type" value="Genomic_DNA"/>
</dbReference>
<dbReference type="VEuPathDB" id="FungiDB:SCHCODRAFT_02487358"/>
<dbReference type="OrthoDB" id="10299505at2759"/>
<proteinExistence type="predicted"/>
<organism evidence="2">
    <name type="scientific">Schizophyllum commune (strain H4-8 / FGSC 9210)</name>
    <name type="common">Split gill fungus</name>
    <dbReference type="NCBI Taxonomy" id="578458"/>
    <lineage>
        <taxon>Eukaryota</taxon>
        <taxon>Fungi</taxon>
        <taxon>Dikarya</taxon>
        <taxon>Basidiomycota</taxon>
        <taxon>Agaricomycotina</taxon>
        <taxon>Agaricomycetes</taxon>
        <taxon>Agaricomycetidae</taxon>
        <taxon>Agaricales</taxon>
        <taxon>Schizophyllaceae</taxon>
        <taxon>Schizophyllum</taxon>
    </lineage>
</organism>
<evidence type="ECO:0000313" key="2">
    <source>
        <dbReference type="Proteomes" id="UP000007431"/>
    </source>
</evidence>
<dbReference type="Proteomes" id="UP000007431">
    <property type="component" value="Unassembled WGS sequence"/>
</dbReference>
<dbReference type="RefSeq" id="XP_003038382.1">
    <property type="nucleotide sequence ID" value="XM_003038336.1"/>
</dbReference>
<protein>
    <submittedName>
        <fullName evidence="1">Uncharacterized protein</fullName>
    </submittedName>
</protein>
<dbReference type="KEGG" id="scm:SCHCO_02487358"/>
<dbReference type="InParanoid" id="D8PMD8"/>
<evidence type="ECO:0000313" key="1">
    <source>
        <dbReference type="EMBL" id="EFJ03480.1"/>
    </source>
</evidence>
<sequence>MASTRTASDFLTYPVRDSSTSSGMSAQAQADYLRDGKAAAVYNEWMRELFKPGASRLQELVDAGHPSDEDVREVLALSANWETFRAVVLVLRGELVLPDAQLRHFREYEKALLKLLGRFWAAWYRHSDEYIEAKGIEQSPFAWERLNKASQDKVKKWLASKNIDYERIRSKALSGTMKGKGRHAEYREMFKREWPIFLAGVARFVASGGPNGRMNELSVPTKAFREFPEWKTRFTIMSLMREIVKEGEEGKEAECLRDPITAGGALGVEAVQDLAIMKSKDKLDNFIMAAFMTTSFVRDMLDMADSAAEQAVCVFCAMM</sequence>
<reference evidence="1 2" key="1">
    <citation type="journal article" date="2010" name="Nat. Biotechnol.">
        <title>Genome sequence of the model mushroom Schizophyllum commune.</title>
        <authorList>
            <person name="Ohm R.A."/>
            <person name="de Jong J.F."/>
            <person name="Lugones L.G."/>
            <person name="Aerts A."/>
            <person name="Kothe E."/>
            <person name="Stajich J.E."/>
            <person name="de Vries R.P."/>
            <person name="Record E."/>
            <person name="Levasseur A."/>
            <person name="Baker S.E."/>
            <person name="Bartholomew K.A."/>
            <person name="Coutinho P.M."/>
            <person name="Erdmann S."/>
            <person name="Fowler T.J."/>
            <person name="Gathman A.C."/>
            <person name="Lombard V."/>
            <person name="Henrissat B."/>
            <person name="Knabe N."/>
            <person name="Kuees U."/>
            <person name="Lilly W.W."/>
            <person name="Lindquist E."/>
            <person name="Lucas S."/>
            <person name="Magnuson J.K."/>
            <person name="Piumi F."/>
            <person name="Raudaskoski M."/>
            <person name="Salamov A."/>
            <person name="Schmutz J."/>
            <person name="Schwarze F.W.M.R."/>
            <person name="vanKuyk P.A."/>
            <person name="Horton J.S."/>
            <person name="Grigoriev I.V."/>
            <person name="Woesten H.A.B."/>
        </authorList>
    </citation>
    <scope>NUCLEOTIDE SEQUENCE [LARGE SCALE GENOMIC DNA]</scope>
    <source>
        <strain evidence="2">H4-8 / FGSC 9210</strain>
    </source>
</reference>
<accession>D8PMD8</accession>
<gene>
    <name evidence="1" type="ORF">SCHCODRAFT_231110</name>
</gene>